<dbReference type="Gene3D" id="3.40.50.720">
    <property type="entry name" value="NAD(P)-binding Rossmann-like Domain"/>
    <property type="match status" value="1"/>
</dbReference>
<gene>
    <name evidence="4" type="ORF">METZ01_LOCUS163206</name>
</gene>
<dbReference type="GO" id="GO:0035925">
    <property type="term" value="F:mRNA 3'-UTR AU-rich region binding"/>
    <property type="evidence" value="ECO:0007669"/>
    <property type="project" value="TreeGrafter"/>
</dbReference>
<dbReference type="SMART" id="SM00829">
    <property type="entry name" value="PKS_ER"/>
    <property type="match status" value="1"/>
</dbReference>
<organism evidence="4">
    <name type="scientific">marine metagenome</name>
    <dbReference type="NCBI Taxonomy" id="408172"/>
    <lineage>
        <taxon>unclassified sequences</taxon>
        <taxon>metagenomes</taxon>
        <taxon>ecological metagenomes</taxon>
    </lineage>
</organism>
<dbReference type="Pfam" id="PF00107">
    <property type="entry name" value="ADH_zinc_N"/>
    <property type="match status" value="1"/>
</dbReference>
<dbReference type="GO" id="GO:0008270">
    <property type="term" value="F:zinc ion binding"/>
    <property type="evidence" value="ECO:0007669"/>
    <property type="project" value="InterPro"/>
</dbReference>
<dbReference type="PANTHER" id="PTHR48106:SF13">
    <property type="entry name" value="QUINONE OXIDOREDUCTASE-RELATED"/>
    <property type="match status" value="1"/>
</dbReference>
<keyword evidence="1" id="KW-0521">NADP</keyword>
<feature type="domain" description="Enoyl reductase (ER)" evidence="3">
    <location>
        <begin position="11"/>
        <end position="320"/>
    </location>
</feature>
<dbReference type="InterPro" id="IPR013149">
    <property type="entry name" value="ADH-like_C"/>
</dbReference>
<dbReference type="PROSITE" id="PS01162">
    <property type="entry name" value="QOR_ZETA_CRYSTAL"/>
    <property type="match status" value="1"/>
</dbReference>
<dbReference type="InterPro" id="IPR011032">
    <property type="entry name" value="GroES-like_sf"/>
</dbReference>
<reference evidence="4" key="1">
    <citation type="submission" date="2018-05" db="EMBL/GenBank/DDBJ databases">
        <authorList>
            <person name="Lanie J.A."/>
            <person name="Ng W.-L."/>
            <person name="Kazmierczak K.M."/>
            <person name="Andrzejewski T.M."/>
            <person name="Davidsen T.M."/>
            <person name="Wayne K.J."/>
            <person name="Tettelin H."/>
            <person name="Glass J.I."/>
            <person name="Rusch D."/>
            <person name="Podicherti R."/>
            <person name="Tsui H.-C.T."/>
            <person name="Winkler M.E."/>
        </authorList>
    </citation>
    <scope>NUCLEOTIDE SEQUENCE</scope>
</reference>
<evidence type="ECO:0000313" key="4">
    <source>
        <dbReference type="EMBL" id="SVB10352.1"/>
    </source>
</evidence>
<dbReference type="GO" id="GO:0005829">
    <property type="term" value="C:cytosol"/>
    <property type="evidence" value="ECO:0007669"/>
    <property type="project" value="TreeGrafter"/>
</dbReference>
<dbReference type="EMBL" id="UINC01028773">
    <property type="protein sequence ID" value="SVB10352.1"/>
    <property type="molecule type" value="Genomic_DNA"/>
</dbReference>
<accession>A0A382BAN6</accession>
<evidence type="ECO:0000256" key="2">
    <source>
        <dbReference type="ARBA" id="ARBA00023002"/>
    </source>
</evidence>
<dbReference type="CDD" id="cd05286">
    <property type="entry name" value="QOR2"/>
    <property type="match status" value="1"/>
</dbReference>
<proteinExistence type="predicted"/>
<dbReference type="Gene3D" id="3.90.180.10">
    <property type="entry name" value="Medium-chain alcohol dehydrogenases, catalytic domain"/>
    <property type="match status" value="1"/>
</dbReference>
<keyword evidence="2" id="KW-0560">Oxidoreductase</keyword>
<evidence type="ECO:0000259" key="3">
    <source>
        <dbReference type="SMART" id="SM00829"/>
    </source>
</evidence>
<dbReference type="PANTHER" id="PTHR48106">
    <property type="entry name" value="QUINONE OXIDOREDUCTASE PIG3-RELATED"/>
    <property type="match status" value="1"/>
</dbReference>
<sequence>MPHSILVYENGGPEVMKWEEISLQNPGRGEVRIDQKKVGLNFIDIYQRSGSYPLRLPSSIGMEGVGIVETIGEGVENVKVGDRVGYVMGPPGSYAESRLYPADRLIKLPDYISDSQAAAILLKGLTVSYLINKTFPVKKGQTVLFHAAAGGVGLIACQWLSKLGVEVIGTVSSDEKVEIAKAHGCHHTINYTREDFTAGVEEITDGKGVPVVFDGVGADTFDGSLKSLSPFGVLASFGASSGPPPELTLAVLATKALYITRPSLAPHTATAELTKEIISPLFAAIRGGLSITISQTYALKDAANAHRALQSRKTTGSTILEIQI</sequence>
<dbReference type="InterPro" id="IPR047618">
    <property type="entry name" value="QOR-like"/>
</dbReference>
<dbReference type="GO" id="GO:0003960">
    <property type="term" value="F:quinone reductase (NADPH) activity"/>
    <property type="evidence" value="ECO:0007669"/>
    <property type="project" value="InterPro"/>
</dbReference>
<dbReference type="AlphaFoldDB" id="A0A382BAN6"/>
<dbReference type="GO" id="GO:0070402">
    <property type="term" value="F:NADPH binding"/>
    <property type="evidence" value="ECO:0007669"/>
    <property type="project" value="TreeGrafter"/>
</dbReference>
<name>A0A382BAN6_9ZZZZ</name>
<dbReference type="SUPFAM" id="SSF50129">
    <property type="entry name" value="GroES-like"/>
    <property type="match status" value="1"/>
</dbReference>
<dbReference type="FunFam" id="3.40.50.720:FF:000053">
    <property type="entry name" value="Quinone oxidoreductase 1"/>
    <property type="match status" value="1"/>
</dbReference>
<evidence type="ECO:0000256" key="1">
    <source>
        <dbReference type="ARBA" id="ARBA00022857"/>
    </source>
</evidence>
<dbReference type="SUPFAM" id="SSF51735">
    <property type="entry name" value="NAD(P)-binding Rossmann-fold domains"/>
    <property type="match status" value="1"/>
</dbReference>
<dbReference type="InterPro" id="IPR036291">
    <property type="entry name" value="NAD(P)-bd_dom_sf"/>
</dbReference>
<dbReference type="Pfam" id="PF08240">
    <property type="entry name" value="ADH_N"/>
    <property type="match status" value="1"/>
</dbReference>
<dbReference type="InterPro" id="IPR020843">
    <property type="entry name" value="ER"/>
</dbReference>
<dbReference type="InterPro" id="IPR002364">
    <property type="entry name" value="Quin_OxRdtase/zeta-crystal_CS"/>
</dbReference>
<protein>
    <recommendedName>
        <fullName evidence="3">Enoyl reductase (ER) domain-containing protein</fullName>
    </recommendedName>
</protein>
<dbReference type="InterPro" id="IPR013154">
    <property type="entry name" value="ADH-like_N"/>
</dbReference>